<feature type="compositionally biased region" description="Polar residues" evidence="1">
    <location>
        <begin position="165"/>
        <end position="174"/>
    </location>
</feature>
<protein>
    <submittedName>
        <fullName evidence="2">Uncharacterized protein</fullName>
    </submittedName>
</protein>
<comment type="caution">
    <text evidence="2">The sequence shown here is derived from an EMBL/GenBank/DDBJ whole genome shotgun (WGS) entry which is preliminary data.</text>
</comment>
<dbReference type="Proteomes" id="UP000605897">
    <property type="component" value="Unassembled WGS sequence"/>
</dbReference>
<proteinExistence type="predicted"/>
<evidence type="ECO:0000256" key="1">
    <source>
        <dbReference type="SAM" id="MobiDB-lite"/>
    </source>
</evidence>
<dbReference type="RefSeq" id="WP_191249492.1">
    <property type="nucleotide sequence ID" value="NZ_BNAU01000017.1"/>
</dbReference>
<organism evidence="2 3">
    <name type="scientific">Amycolatopsis deserti</name>
    <dbReference type="NCBI Taxonomy" id="185696"/>
    <lineage>
        <taxon>Bacteria</taxon>
        <taxon>Bacillati</taxon>
        <taxon>Actinomycetota</taxon>
        <taxon>Actinomycetes</taxon>
        <taxon>Pseudonocardiales</taxon>
        <taxon>Pseudonocardiaceae</taxon>
        <taxon>Amycolatopsis</taxon>
    </lineage>
</organism>
<gene>
    <name evidence="2" type="ORF">GCM10017786_75710</name>
</gene>
<name>A0ABQ3JIS8_9PSEU</name>
<keyword evidence="3" id="KW-1185">Reference proteome</keyword>
<evidence type="ECO:0000313" key="2">
    <source>
        <dbReference type="EMBL" id="GHF30629.1"/>
    </source>
</evidence>
<sequence>MTATAGTLGESPQDAVHVIRQLGGPDLVAERAVRGGAYPARHRLADVDADTAVLVDVPEILRLAAELDEIDAVTVALVHRAPNGPCTWCEVVGRPAVVTVYGDPAPTDDWAPLEMAETCLACAPRAVHQAVTEHDPDSAKPIAVEIAVPAHPLTAPRPAAGAPDQQKQNVRTNR</sequence>
<accession>A0ABQ3JIS8</accession>
<reference evidence="3" key="1">
    <citation type="journal article" date="2019" name="Int. J. Syst. Evol. Microbiol.">
        <title>The Global Catalogue of Microorganisms (GCM) 10K type strain sequencing project: providing services to taxonomists for standard genome sequencing and annotation.</title>
        <authorList>
            <consortium name="The Broad Institute Genomics Platform"/>
            <consortium name="The Broad Institute Genome Sequencing Center for Infectious Disease"/>
            <person name="Wu L."/>
            <person name="Ma J."/>
        </authorList>
    </citation>
    <scope>NUCLEOTIDE SEQUENCE [LARGE SCALE GENOMIC DNA]</scope>
    <source>
        <strain evidence="3">CGMCC 4.7677</strain>
    </source>
</reference>
<dbReference type="EMBL" id="BNAU01000017">
    <property type="protein sequence ID" value="GHF30629.1"/>
    <property type="molecule type" value="Genomic_DNA"/>
</dbReference>
<evidence type="ECO:0000313" key="3">
    <source>
        <dbReference type="Proteomes" id="UP000605897"/>
    </source>
</evidence>
<feature type="region of interest" description="Disordered" evidence="1">
    <location>
        <begin position="153"/>
        <end position="174"/>
    </location>
</feature>